<keyword evidence="4" id="KW-1185">Reference proteome</keyword>
<gene>
    <name evidence="3" type="ORF">BST42_09145</name>
</gene>
<feature type="region of interest" description="Disordered" evidence="1">
    <location>
        <begin position="159"/>
        <end position="180"/>
    </location>
</feature>
<evidence type="ECO:0000256" key="2">
    <source>
        <dbReference type="SAM" id="Phobius"/>
    </source>
</evidence>
<evidence type="ECO:0000256" key="1">
    <source>
        <dbReference type="SAM" id="MobiDB-lite"/>
    </source>
</evidence>
<dbReference type="RefSeq" id="WP_207569467.1">
    <property type="nucleotide sequence ID" value="NZ_JACKUO010000022.1"/>
</dbReference>
<comment type="caution">
    <text evidence="3">The sequence shown here is derived from an EMBL/GenBank/DDBJ whole genome shotgun (WGS) entry which is preliminary data.</text>
</comment>
<keyword evidence="2" id="KW-0472">Membrane</keyword>
<organism evidence="3 4">
    <name type="scientific">Mycolicibacterium rhodesiae</name>
    <name type="common">Mycobacterium rhodesiae</name>
    <dbReference type="NCBI Taxonomy" id="36814"/>
    <lineage>
        <taxon>Bacteria</taxon>
        <taxon>Bacillati</taxon>
        <taxon>Actinomycetota</taxon>
        <taxon>Actinomycetes</taxon>
        <taxon>Mycobacteriales</taxon>
        <taxon>Mycobacteriaceae</taxon>
        <taxon>Mycolicibacterium</taxon>
    </lineage>
</organism>
<evidence type="ECO:0000313" key="3">
    <source>
        <dbReference type="EMBL" id="ORB54940.1"/>
    </source>
</evidence>
<keyword evidence="2" id="KW-0812">Transmembrane</keyword>
<protein>
    <submittedName>
        <fullName evidence="3">Uncharacterized protein</fullName>
    </submittedName>
</protein>
<accession>A0A1X0IZX2</accession>
<keyword evidence="2" id="KW-1133">Transmembrane helix</keyword>
<dbReference type="Proteomes" id="UP000192534">
    <property type="component" value="Unassembled WGS sequence"/>
</dbReference>
<evidence type="ECO:0000313" key="4">
    <source>
        <dbReference type="Proteomes" id="UP000192534"/>
    </source>
</evidence>
<feature type="transmembrane region" description="Helical" evidence="2">
    <location>
        <begin position="128"/>
        <end position="148"/>
    </location>
</feature>
<proteinExistence type="predicted"/>
<dbReference type="AlphaFoldDB" id="A0A1X0IZX2"/>
<name>A0A1X0IZX2_MYCRH</name>
<feature type="compositionally biased region" description="Polar residues" evidence="1">
    <location>
        <begin position="163"/>
        <end position="180"/>
    </location>
</feature>
<dbReference type="EMBL" id="MVIH01000003">
    <property type="protein sequence ID" value="ORB54940.1"/>
    <property type="molecule type" value="Genomic_DNA"/>
</dbReference>
<sequence length="180" mass="19722">MLSRVIPLEYLKERDVMFWLPPGGQDNDVWADTWVILADLESAHAAPVLALLHDADIGGYVARPSGLKGAPAHGVQLYVDREQIHRATDVVMQFLRGKEQPIMPRAERIAPRIRSRFTVPAVPRAVSVALQVAFMAGLIALGMAFAYYRGASMLENRVHHPAPTSNAPGMTNPTAINHSP</sequence>
<reference evidence="3 4" key="1">
    <citation type="submission" date="2016-12" db="EMBL/GenBank/DDBJ databases">
        <title>The new phylogeny of genus Mycobacterium.</title>
        <authorList>
            <person name="Tortoli E."/>
            <person name="Trovato A."/>
            <person name="Cirillo D.M."/>
        </authorList>
    </citation>
    <scope>NUCLEOTIDE SEQUENCE [LARGE SCALE GENOMIC DNA]</scope>
    <source>
        <strain evidence="3 4">DSM 44223</strain>
    </source>
</reference>